<dbReference type="Pfam" id="PF00852">
    <property type="entry name" value="Glyco_transf_10"/>
    <property type="match status" value="1"/>
</dbReference>
<dbReference type="InterPro" id="IPR055270">
    <property type="entry name" value="Glyco_tran_10_C"/>
</dbReference>
<evidence type="ECO:0000256" key="2">
    <source>
        <dbReference type="ARBA" id="ARBA00004922"/>
    </source>
</evidence>
<name>A0A3M7RED3_BRAPC</name>
<dbReference type="PANTHER" id="PTHR48438">
    <property type="entry name" value="ALPHA-(1,3)-FUCOSYLTRANSFERASE C-RELATED"/>
    <property type="match status" value="1"/>
</dbReference>
<keyword evidence="6 7" id="KW-0333">Golgi apparatus</keyword>
<keyword evidence="7" id="KW-0812">Transmembrane</keyword>
<evidence type="ECO:0000256" key="5">
    <source>
        <dbReference type="ARBA" id="ARBA00022679"/>
    </source>
</evidence>
<feature type="domain" description="Fucosyltransferase C-terminal" evidence="8">
    <location>
        <begin position="8"/>
        <end position="74"/>
    </location>
</feature>
<evidence type="ECO:0000313" key="10">
    <source>
        <dbReference type="Proteomes" id="UP000276133"/>
    </source>
</evidence>
<dbReference type="PANTHER" id="PTHR48438:SF1">
    <property type="entry name" value="ALPHA-(1,3)-FUCOSYLTRANSFERASE C-RELATED"/>
    <property type="match status" value="1"/>
</dbReference>
<evidence type="ECO:0000256" key="3">
    <source>
        <dbReference type="ARBA" id="ARBA00008919"/>
    </source>
</evidence>
<dbReference type="AlphaFoldDB" id="A0A3M7RED3"/>
<dbReference type="EMBL" id="REGN01003565">
    <property type="protein sequence ID" value="RNA21890.1"/>
    <property type="molecule type" value="Genomic_DNA"/>
</dbReference>
<comment type="pathway">
    <text evidence="2">Protein modification; protein glycosylation.</text>
</comment>
<keyword evidence="5 7" id="KW-0808">Transferase</keyword>
<keyword evidence="4 7" id="KW-0328">Glycosyltransferase</keyword>
<proteinExistence type="inferred from homology"/>
<comment type="caution">
    <text evidence="9">The sequence shown here is derived from an EMBL/GenBank/DDBJ whole genome shotgun (WGS) entry which is preliminary data.</text>
</comment>
<dbReference type="GO" id="GO:0032580">
    <property type="term" value="C:Golgi cisterna membrane"/>
    <property type="evidence" value="ECO:0007669"/>
    <property type="project" value="UniProtKB-SubCell"/>
</dbReference>
<keyword evidence="10" id="KW-1185">Reference proteome</keyword>
<sequence length="140" mass="16446">MYVCKNSANKKVPKSGFIDVLDFKNPKDLAEYLIYLDKNNTAYNSYFKWKKYMKPIRSIMSTICDMCVQMKLDTFFPVKTTIIDNVEKFWSKKKSCKLPGFDESKNFYLQDYDDNTRAKIVSQEKNILKSLNANTNNTKN</sequence>
<dbReference type="Proteomes" id="UP000276133">
    <property type="component" value="Unassembled WGS sequence"/>
</dbReference>
<protein>
    <recommendedName>
        <fullName evidence="7">Fucosyltransferase</fullName>
        <ecNumber evidence="7">2.4.1.-</ecNumber>
    </recommendedName>
</protein>
<evidence type="ECO:0000256" key="6">
    <source>
        <dbReference type="ARBA" id="ARBA00023034"/>
    </source>
</evidence>
<dbReference type="SUPFAM" id="SSF53756">
    <property type="entry name" value="UDP-Glycosyltransferase/glycogen phosphorylase"/>
    <property type="match status" value="1"/>
</dbReference>
<comment type="similarity">
    <text evidence="3 7">Belongs to the glycosyltransferase 10 family.</text>
</comment>
<dbReference type="InterPro" id="IPR001503">
    <property type="entry name" value="Glyco_trans_10"/>
</dbReference>
<evidence type="ECO:0000259" key="8">
    <source>
        <dbReference type="Pfam" id="PF00852"/>
    </source>
</evidence>
<organism evidence="9 10">
    <name type="scientific">Brachionus plicatilis</name>
    <name type="common">Marine rotifer</name>
    <name type="synonym">Brachionus muelleri</name>
    <dbReference type="NCBI Taxonomy" id="10195"/>
    <lineage>
        <taxon>Eukaryota</taxon>
        <taxon>Metazoa</taxon>
        <taxon>Spiralia</taxon>
        <taxon>Gnathifera</taxon>
        <taxon>Rotifera</taxon>
        <taxon>Eurotatoria</taxon>
        <taxon>Monogononta</taxon>
        <taxon>Pseudotrocha</taxon>
        <taxon>Ploima</taxon>
        <taxon>Brachionidae</taxon>
        <taxon>Brachionus</taxon>
    </lineage>
</organism>
<reference evidence="9 10" key="1">
    <citation type="journal article" date="2018" name="Sci. Rep.">
        <title>Genomic signatures of local adaptation to the degree of environmental predictability in rotifers.</title>
        <authorList>
            <person name="Franch-Gras L."/>
            <person name="Hahn C."/>
            <person name="Garcia-Roger E.M."/>
            <person name="Carmona M.J."/>
            <person name="Serra M."/>
            <person name="Gomez A."/>
        </authorList>
    </citation>
    <scope>NUCLEOTIDE SEQUENCE [LARGE SCALE GENOMIC DNA]</scope>
    <source>
        <strain evidence="9">HYR1</strain>
    </source>
</reference>
<dbReference type="STRING" id="10195.A0A3M7RED3"/>
<dbReference type="Gene3D" id="3.40.50.11660">
    <property type="entry name" value="Glycosyl transferase family 10, C-terminal domain"/>
    <property type="match status" value="1"/>
</dbReference>
<dbReference type="UniPathway" id="UPA00378"/>
<accession>A0A3M7RED3</accession>
<comment type="subcellular location">
    <subcellularLocation>
        <location evidence="1">Golgi apparatus membrane</location>
        <topology evidence="1">Single-pass type II membrane protein</topology>
    </subcellularLocation>
    <subcellularLocation>
        <location evidence="7">Golgi apparatus</location>
        <location evidence="7">Golgi stack membrane</location>
        <topology evidence="7">Single-pass type II membrane protein</topology>
    </subcellularLocation>
</comment>
<dbReference type="EC" id="2.4.1.-" evidence="7"/>
<evidence type="ECO:0000256" key="1">
    <source>
        <dbReference type="ARBA" id="ARBA00004323"/>
    </source>
</evidence>
<keyword evidence="7" id="KW-0472">Membrane</keyword>
<dbReference type="OrthoDB" id="427096at2759"/>
<gene>
    <name evidence="9" type="ORF">BpHYR1_020901</name>
</gene>
<evidence type="ECO:0000256" key="4">
    <source>
        <dbReference type="ARBA" id="ARBA00022676"/>
    </source>
</evidence>
<dbReference type="GO" id="GO:0000139">
    <property type="term" value="C:Golgi membrane"/>
    <property type="evidence" value="ECO:0007669"/>
    <property type="project" value="UniProtKB-SubCell"/>
</dbReference>
<evidence type="ECO:0000256" key="7">
    <source>
        <dbReference type="RuleBase" id="RU003832"/>
    </source>
</evidence>
<evidence type="ECO:0000313" key="9">
    <source>
        <dbReference type="EMBL" id="RNA21890.1"/>
    </source>
</evidence>
<dbReference type="GO" id="GO:0008417">
    <property type="term" value="F:fucosyltransferase activity"/>
    <property type="evidence" value="ECO:0007669"/>
    <property type="project" value="InterPro"/>
</dbReference>
<dbReference type="InterPro" id="IPR038577">
    <property type="entry name" value="GT10-like_C_sf"/>
</dbReference>